<dbReference type="AlphaFoldDB" id="A0AAW2X5Z2"/>
<evidence type="ECO:0000313" key="2">
    <source>
        <dbReference type="EMBL" id="KAL0448172.1"/>
    </source>
</evidence>
<gene>
    <name evidence="2" type="ORF">Slati_1945100</name>
</gene>
<sequence length="111" mass="13444">MNLEDAWLVRRSRSDSRRENEMSSSRRSWGELERHFNPLDPKNEHHTPLITSPARILVKIDQHPSLQWPKGSEKGPQLPKSKYFYRYHREYGHDTNRCRQLRQEIERLIHT</sequence>
<name>A0AAW2X5Z2_9LAMI</name>
<feature type="region of interest" description="Disordered" evidence="1">
    <location>
        <begin position="1"/>
        <end position="30"/>
    </location>
</feature>
<reference evidence="2" key="1">
    <citation type="submission" date="2020-06" db="EMBL/GenBank/DDBJ databases">
        <authorList>
            <person name="Li T."/>
            <person name="Hu X."/>
            <person name="Zhang T."/>
            <person name="Song X."/>
            <person name="Zhang H."/>
            <person name="Dai N."/>
            <person name="Sheng W."/>
            <person name="Hou X."/>
            <person name="Wei L."/>
        </authorList>
    </citation>
    <scope>NUCLEOTIDE SEQUENCE</scope>
    <source>
        <strain evidence="2">KEN1</strain>
        <tissue evidence="2">Leaf</tissue>
    </source>
</reference>
<accession>A0AAW2X5Z2</accession>
<feature type="compositionally biased region" description="Basic and acidic residues" evidence="1">
    <location>
        <begin position="12"/>
        <end position="21"/>
    </location>
</feature>
<proteinExistence type="predicted"/>
<evidence type="ECO:0000256" key="1">
    <source>
        <dbReference type="SAM" id="MobiDB-lite"/>
    </source>
</evidence>
<reference evidence="2" key="2">
    <citation type="journal article" date="2024" name="Plant">
        <title>Genomic evolution and insights into agronomic trait innovations of Sesamum species.</title>
        <authorList>
            <person name="Miao H."/>
            <person name="Wang L."/>
            <person name="Qu L."/>
            <person name="Liu H."/>
            <person name="Sun Y."/>
            <person name="Le M."/>
            <person name="Wang Q."/>
            <person name="Wei S."/>
            <person name="Zheng Y."/>
            <person name="Lin W."/>
            <person name="Duan Y."/>
            <person name="Cao H."/>
            <person name="Xiong S."/>
            <person name="Wang X."/>
            <person name="Wei L."/>
            <person name="Li C."/>
            <person name="Ma Q."/>
            <person name="Ju M."/>
            <person name="Zhao R."/>
            <person name="Li G."/>
            <person name="Mu C."/>
            <person name="Tian Q."/>
            <person name="Mei H."/>
            <person name="Zhang T."/>
            <person name="Gao T."/>
            <person name="Zhang H."/>
        </authorList>
    </citation>
    <scope>NUCLEOTIDE SEQUENCE</scope>
    <source>
        <strain evidence="2">KEN1</strain>
    </source>
</reference>
<comment type="caution">
    <text evidence="2">The sequence shown here is derived from an EMBL/GenBank/DDBJ whole genome shotgun (WGS) entry which is preliminary data.</text>
</comment>
<organism evidence="2">
    <name type="scientific">Sesamum latifolium</name>
    <dbReference type="NCBI Taxonomy" id="2727402"/>
    <lineage>
        <taxon>Eukaryota</taxon>
        <taxon>Viridiplantae</taxon>
        <taxon>Streptophyta</taxon>
        <taxon>Embryophyta</taxon>
        <taxon>Tracheophyta</taxon>
        <taxon>Spermatophyta</taxon>
        <taxon>Magnoliopsida</taxon>
        <taxon>eudicotyledons</taxon>
        <taxon>Gunneridae</taxon>
        <taxon>Pentapetalae</taxon>
        <taxon>asterids</taxon>
        <taxon>lamiids</taxon>
        <taxon>Lamiales</taxon>
        <taxon>Pedaliaceae</taxon>
        <taxon>Sesamum</taxon>
    </lineage>
</organism>
<dbReference type="EMBL" id="JACGWN010000006">
    <property type="protein sequence ID" value="KAL0448172.1"/>
    <property type="molecule type" value="Genomic_DNA"/>
</dbReference>
<protein>
    <submittedName>
        <fullName evidence="2">Uncharacterized protein</fullName>
    </submittedName>
</protein>